<evidence type="ECO:0000313" key="2">
    <source>
        <dbReference type="Proteomes" id="UP000656077"/>
    </source>
</evidence>
<protein>
    <submittedName>
        <fullName evidence="1">Uncharacterized protein</fullName>
    </submittedName>
</protein>
<gene>
    <name evidence="1" type="ORF">GKZ28_00715</name>
</gene>
<sequence length="301" mass="35043">MIKFSLYENAIDSINHGIEHLKYAVENKSGQDYKQSILCFSQATEILLKELLCQINPIYIFDKNSLFDKCKDPMRPELEEVYNCKSIDINKLCKEILRFYPEHFNRSSLGIVNQMAKERNKIQHFCLEIESNEIQGLLLKLYKNVLSPALTILSKKVRDNEINNQLNENLKEIFCFMEVADKEEHILEISEEEFHRGSCFECGNYSLFMIYNGGYPETAYCTSCGFKRYNILVDEYRECPECGGYSLIYDDELEGGICLWYNCANHKDGGVIVDMEYCDRCHDYKIEGICKCATEENDGYL</sequence>
<organism evidence="1 2">
    <name type="scientific">Clostridium chromiireducens</name>
    <dbReference type="NCBI Taxonomy" id="225345"/>
    <lineage>
        <taxon>Bacteria</taxon>
        <taxon>Bacillati</taxon>
        <taxon>Bacillota</taxon>
        <taxon>Clostridia</taxon>
        <taxon>Eubacteriales</taxon>
        <taxon>Clostridiaceae</taxon>
        <taxon>Clostridium</taxon>
    </lineage>
</organism>
<accession>A0A964RIG4</accession>
<name>A0A964RIG4_9CLOT</name>
<dbReference type="AlphaFoldDB" id="A0A964RIG4"/>
<dbReference type="Proteomes" id="UP000656077">
    <property type="component" value="Unassembled WGS sequence"/>
</dbReference>
<dbReference type="RefSeq" id="WP_160357667.1">
    <property type="nucleotide sequence ID" value="NZ_WSRQ01000001.1"/>
</dbReference>
<proteinExistence type="predicted"/>
<comment type="caution">
    <text evidence="1">The sequence shown here is derived from an EMBL/GenBank/DDBJ whole genome shotgun (WGS) entry which is preliminary data.</text>
</comment>
<dbReference type="EMBL" id="WSRQ01000001">
    <property type="protein sequence ID" value="MVX62221.1"/>
    <property type="molecule type" value="Genomic_DNA"/>
</dbReference>
<reference evidence="1" key="1">
    <citation type="submission" date="2019-12" db="EMBL/GenBank/DDBJ databases">
        <title>Microbes associate with the intestines of laboratory mice.</title>
        <authorList>
            <person name="Navarre W."/>
            <person name="Wong E."/>
        </authorList>
    </citation>
    <scope>NUCLEOTIDE SEQUENCE</scope>
    <source>
        <strain evidence="1">NM79_F5</strain>
    </source>
</reference>
<evidence type="ECO:0000313" key="1">
    <source>
        <dbReference type="EMBL" id="MVX62221.1"/>
    </source>
</evidence>